<dbReference type="RefSeq" id="WP_073318213.1">
    <property type="nucleotide sequence ID" value="NZ_FQYP01000007.1"/>
</dbReference>
<gene>
    <name evidence="2" type="ORF">SAMN04488508_107207</name>
</gene>
<keyword evidence="3" id="KW-1185">Reference proteome</keyword>
<dbReference type="Pfam" id="PF05751">
    <property type="entry name" value="FixH"/>
    <property type="match status" value="1"/>
</dbReference>
<evidence type="ECO:0000256" key="1">
    <source>
        <dbReference type="SAM" id="Phobius"/>
    </source>
</evidence>
<dbReference type="InterPro" id="IPR008620">
    <property type="entry name" value="FixH"/>
</dbReference>
<keyword evidence="1" id="KW-1133">Transmembrane helix</keyword>
<sequence>MKINWGTAIVLVFAGFISFILFFVIKMNTNEKYEHDLVTEEYYKKELAFQKEIDAEQNSKNLKKDISVRKTPEGLSIQFPDDINAEGISGTILMYRPSNKKLDFEIPIRLSNTELKIPNDQLIEGRWNMTIDWTYENTSYLFKHSLSY</sequence>
<organism evidence="2 3">
    <name type="scientific">Aquimarina spongiae</name>
    <dbReference type="NCBI Taxonomy" id="570521"/>
    <lineage>
        <taxon>Bacteria</taxon>
        <taxon>Pseudomonadati</taxon>
        <taxon>Bacteroidota</taxon>
        <taxon>Flavobacteriia</taxon>
        <taxon>Flavobacteriales</taxon>
        <taxon>Flavobacteriaceae</taxon>
        <taxon>Aquimarina</taxon>
    </lineage>
</organism>
<protein>
    <submittedName>
        <fullName evidence="2">FixH protein</fullName>
    </submittedName>
</protein>
<proteinExistence type="predicted"/>
<feature type="transmembrane region" description="Helical" evidence="1">
    <location>
        <begin position="6"/>
        <end position="25"/>
    </location>
</feature>
<dbReference type="STRING" id="570521.SAMN04488508_107207"/>
<dbReference type="Proteomes" id="UP000184432">
    <property type="component" value="Unassembled WGS sequence"/>
</dbReference>
<dbReference type="OrthoDB" id="1493774at2"/>
<dbReference type="AlphaFoldDB" id="A0A1M6I9X3"/>
<reference evidence="3" key="1">
    <citation type="submission" date="2016-11" db="EMBL/GenBank/DDBJ databases">
        <authorList>
            <person name="Varghese N."/>
            <person name="Submissions S."/>
        </authorList>
    </citation>
    <scope>NUCLEOTIDE SEQUENCE [LARGE SCALE GENOMIC DNA]</scope>
    <source>
        <strain evidence="3">DSM 22623</strain>
    </source>
</reference>
<dbReference type="EMBL" id="FQYP01000007">
    <property type="protein sequence ID" value="SHJ31223.1"/>
    <property type="molecule type" value="Genomic_DNA"/>
</dbReference>
<name>A0A1M6I9X3_9FLAO</name>
<keyword evidence="1" id="KW-0812">Transmembrane</keyword>
<evidence type="ECO:0000313" key="3">
    <source>
        <dbReference type="Proteomes" id="UP000184432"/>
    </source>
</evidence>
<keyword evidence="1" id="KW-0472">Membrane</keyword>
<accession>A0A1M6I9X3</accession>
<evidence type="ECO:0000313" key="2">
    <source>
        <dbReference type="EMBL" id="SHJ31223.1"/>
    </source>
</evidence>